<evidence type="ECO:0000256" key="1">
    <source>
        <dbReference type="SAM" id="MobiDB-lite"/>
    </source>
</evidence>
<dbReference type="AlphaFoldDB" id="A0A517U2Q4"/>
<evidence type="ECO:0000313" key="2">
    <source>
        <dbReference type="EMBL" id="QDT74909.1"/>
    </source>
</evidence>
<reference evidence="2 3" key="1">
    <citation type="submission" date="2019-02" db="EMBL/GenBank/DDBJ databases">
        <title>Deep-cultivation of Planctomycetes and their phenomic and genomic characterization uncovers novel biology.</title>
        <authorList>
            <person name="Wiegand S."/>
            <person name="Jogler M."/>
            <person name="Boedeker C."/>
            <person name="Pinto D."/>
            <person name="Vollmers J."/>
            <person name="Rivas-Marin E."/>
            <person name="Kohn T."/>
            <person name="Peeters S.H."/>
            <person name="Heuer A."/>
            <person name="Rast P."/>
            <person name="Oberbeckmann S."/>
            <person name="Bunk B."/>
            <person name="Jeske O."/>
            <person name="Meyerdierks A."/>
            <person name="Storesund J.E."/>
            <person name="Kallscheuer N."/>
            <person name="Luecker S."/>
            <person name="Lage O.M."/>
            <person name="Pohl T."/>
            <person name="Merkel B.J."/>
            <person name="Hornburger P."/>
            <person name="Mueller R.-W."/>
            <person name="Bruemmer F."/>
            <person name="Labrenz M."/>
            <person name="Spormann A.M."/>
            <person name="Op den Camp H."/>
            <person name="Overmann J."/>
            <person name="Amann R."/>
            <person name="Jetten M.S.M."/>
            <person name="Mascher T."/>
            <person name="Medema M.H."/>
            <person name="Devos D.P."/>
            <person name="Kaster A.-K."/>
            <person name="Ovreas L."/>
            <person name="Rohde M."/>
            <person name="Galperin M.Y."/>
            <person name="Jogler C."/>
        </authorList>
    </citation>
    <scope>NUCLEOTIDE SEQUENCE [LARGE SCALE GENOMIC DNA]</scope>
    <source>
        <strain evidence="2 3">I41</strain>
    </source>
</reference>
<evidence type="ECO:0000313" key="3">
    <source>
        <dbReference type="Proteomes" id="UP000317909"/>
    </source>
</evidence>
<organism evidence="2 3">
    <name type="scientific">Lacipirellula limnantheis</name>
    <dbReference type="NCBI Taxonomy" id="2528024"/>
    <lineage>
        <taxon>Bacteria</taxon>
        <taxon>Pseudomonadati</taxon>
        <taxon>Planctomycetota</taxon>
        <taxon>Planctomycetia</taxon>
        <taxon>Pirellulales</taxon>
        <taxon>Lacipirellulaceae</taxon>
        <taxon>Lacipirellula</taxon>
    </lineage>
</organism>
<dbReference type="OrthoDB" id="276211at2"/>
<gene>
    <name evidence="2" type="ORF">I41_41130</name>
</gene>
<proteinExistence type="predicted"/>
<dbReference type="RefSeq" id="WP_145434623.1">
    <property type="nucleotide sequence ID" value="NZ_CP036339.1"/>
</dbReference>
<dbReference type="Proteomes" id="UP000317909">
    <property type="component" value="Chromosome"/>
</dbReference>
<dbReference type="KEGG" id="llh:I41_41130"/>
<protein>
    <submittedName>
        <fullName evidence="2">Uncharacterized protein</fullName>
    </submittedName>
</protein>
<name>A0A517U2Q4_9BACT</name>
<keyword evidence="3" id="KW-1185">Reference proteome</keyword>
<dbReference type="EMBL" id="CP036339">
    <property type="protein sequence ID" value="QDT74909.1"/>
    <property type="molecule type" value="Genomic_DNA"/>
</dbReference>
<accession>A0A517U2Q4</accession>
<feature type="region of interest" description="Disordered" evidence="1">
    <location>
        <begin position="176"/>
        <end position="195"/>
    </location>
</feature>
<sequence length="195" mass="21856">MKLDKEQLRRNGAAYADSKGIVVDFQAPFGEGQDGTVWPTSRGSALKLFYRPENYEDERNCYLILKAAAVEKVGSLHVPRLVEYDDSFLAIEMGMMKPPRLLDFGKVISTGRRLTGMINGSWRGFMGMVIAILASTGLKYWQRWANCSSSESIAPTPRLETFCLGMRRMTMTGRASPSWTMENTKIAQTGNRRLG</sequence>